<dbReference type="GeneID" id="54480099"/>
<dbReference type="OrthoDB" id="2991872at2759"/>
<organism evidence="1 2">
    <name type="scientific">Pseudovirgaria hyperparasitica</name>
    <dbReference type="NCBI Taxonomy" id="470096"/>
    <lineage>
        <taxon>Eukaryota</taxon>
        <taxon>Fungi</taxon>
        <taxon>Dikarya</taxon>
        <taxon>Ascomycota</taxon>
        <taxon>Pezizomycotina</taxon>
        <taxon>Dothideomycetes</taxon>
        <taxon>Dothideomycetes incertae sedis</taxon>
        <taxon>Acrospermales</taxon>
        <taxon>Acrospermaceae</taxon>
        <taxon>Pseudovirgaria</taxon>
    </lineage>
</organism>
<evidence type="ECO:0000313" key="1">
    <source>
        <dbReference type="EMBL" id="KAF2762747.1"/>
    </source>
</evidence>
<keyword evidence="2" id="KW-1185">Reference proteome</keyword>
<dbReference type="EMBL" id="ML996565">
    <property type="protein sequence ID" value="KAF2762747.1"/>
    <property type="molecule type" value="Genomic_DNA"/>
</dbReference>
<accession>A0A6A6WKP7</accession>
<dbReference type="Proteomes" id="UP000799437">
    <property type="component" value="Unassembled WGS sequence"/>
</dbReference>
<dbReference type="AlphaFoldDB" id="A0A6A6WKP7"/>
<protein>
    <submittedName>
        <fullName evidence="1">Uncharacterized protein</fullName>
    </submittedName>
</protein>
<dbReference type="RefSeq" id="XP_033605198.1">
    <property type="nucleotide sequence ID" value="XM_033739045.1"/>
</dbReference>
<dbReference type="InterPro" id="IPR053175">
    <property type="entry name" value="DHMBA_Reg_Transcription_Factor"/>
</dbReference>
<sequence>MRRSDPQADPIEDSLARSIYFRTQIRELSGEPPYLPRTSEEIYHLSSHEIENQLWQLLNETAKVTAATHILLSALVNGQLTDRECVQDLLRKGLNTRSDLMAWIDSTPEGWKFVVVPNINLNNVDQRGSVFPVVPKLISFKDQNHAGIWMGWWLARIQLAQRLLEIIRCLPQSRADYPLQATKELLQADICSIVNLICASTPFLLGDVDQQGYPSQLNKYHLACPGLAAYYLAHGMSISNQMPGLNPDVRRFILDTLFRVGHSKGINHALSSRNDWLEDHPEYDHSQLRTG</sequence>
<gene>
    <name evidence="1" type="ORF">EJ05DRAFT_11813</name>
</gene>
<reference evidence="1" key="1">
    <citation type="journal article" date="2020" name="Stud. Mycol.">
        <title>101 Dothideomycetes genomes: a test case for predicting lifestyles and emergence of pathogens.</title>
        <authorList>
            <person name="Haridas S."/>
            <person name="Albert R."/>
            <person name="Binder M."/>
            <person name="Bloem J."/>
            <person name="Labutti K."/>
            <person name="Salamov A."/>
            <person name="Andreopoulos B."/>
            <person name="Baker S."/>
            <person name="Barry K."/>
            <person name="Bills G."/>
            <person name="Bluhm B."/>
            <person name="Cannon C."/>
            <person name="Castanera R."/>
            <person name="Culley D."/>
            <person name="Daum C."/>
            <person name="Ezra D."/>
            <person name="Gonzalez J."/>
            <person name="Henrissat B."/>
            <person name="Kuo A."/>
            <person name="Liang C."/>
            <person name="Lipzen A."/>
            <person name="Lutzoni F."/>
            <person name="Magnuson J."/>
            <person name="Mondo S."/>
            <person name="Nolan M."/>
            <person name="Ohm R."/>
            <person name="Pangilinan J."/>
            <person name="Park H.-J."/>
            <person name="Ramirez L."/>
            <person name="Alfaro M."/>
            <person name="Sun H."/>
            <person name="Tritt A."/>
            <person name="Yoshinaga Y."/>
            <person name="Zwiers L.-H."/>
            <person name="Turgeon B."/>
            <person name="Goodwin S."/>
            <person name="Spatafora J."/>
            <person name="Crous P."/>
            <person name="Grigoriev I."/>
        </authorList>
    </citation>
    <scope>NUCLEOTIDE SEQUENCE</scope>
    <source>
        <strain evidence="1">CBS 121739</strain>
    </source>
</reference>
<dbReference type="PANTHER" id="PTHR38791">
    <property type="entry name" value="ZN(II)2CYS6 TRANSCRIPTION FACTOR (EUROFUNG)-RELATED-RELATED"/>
    <property type="match status" value="1"/>
</dbReference>
<evidence type="ECO:0000313" key="2">
    <source>
        <dbReference type="Proteomes" id="UP000799437"/>
    </source>
</evidence>
<proteinExistence type="predicted"/>
<name>A0A6A6WKP7_9PEZI</name>